<evidence type="ECO:0000313" key="2">
    <source>
        <dbReference type="Proteomes" id="UP000006729"/>
    </source>
</evidence>
<accession>A0ACC0SVV1</accession>
<sequence length="77" mass="8763">MKYASLSFSQSRSKLWKLVAGGALLTYICSQKSRFTGWANFFTWKQCFKEATSCYNLRGPAKIDIAHSIRFKLATTT</sequence>
<reference evidence="1 2" key="1">
    <citation type="journal article" date="2006" name="Science">
        <title>The genome of black cottonwood, Populus trichocarpa (Torr. &amp; Gray).</title>
        <authorList>
            <person name="Tuskan G.A."/>
            <person name="Difazio S."/>
            <person name="Jansson S."/>
            <person name="Bohlmann J."/>
            <person name="Grigoriev I."/>
            <person name="Hellsten U."/>
            <person name="Putnam N."/>
            <person name="Ralph S."/>
            <person name="Rombauts S."/>
            <person name="Salamov A."/>
            <person name="Schein J."/>
            <person name="Sterck L."/>
            <person name="Aerts A."/>
            <person name="Bhalerao R.R."/>
            <person name="Bhalerao R.P."/>
            <person name="Blaudez D."/>
            <person name="Boerjan W."/>
            <person name="Brun A."/>
            <person name="Brunner A."/>
            <person name="Busov V."/>
            <person name="Campbell M."/>
            <person name="Carlson J."/>
            <person name="Chalot M."/>
            <person name="Chapman J."/>
            <person name="Chen G.L."/>
            <person name="Cooper D."/>
            <person name="Coutinho P.M."/>
            <person name="Couturier J."/>
            <person name="Covert S."/>
            <person name="Cronk Q."/>
            <person name="Cunningham R."/>
            <person name="Davis J."/>
            <person name="Degroeve S."/>
            <person name="Dejardin A."/>
            <person name="Depamphilis C."/>
            <person name="Detter J."/>
            <person name="Dirks B."/>
            <person name="Dubchak I."/>
            <person name="Duplessis S."/>
            <person name="Ehlting J."/>
            <person name="Ellis B."/>
            <person name="Gendler K."/>
            <person name="Goodstein D."/>
            <person name="Gribskov M."/>
            <person name="Grimwood J."/>
            <person name="Groover A."/>
            <person name="Gunter L."/>
            <person name="Hamberger B."/>
            <person name="Heinze B."/>
            <person name="Helariutta Y."/>
            <person name="Henrissat B."/>
            <person name="Holligan D."/>
            <person name="Holt R."/>
            <person name="Huang W."/>
            <person name="Islam-Faridi N."/>
            <person name="Jones S."/>
            <person name="Jones-Rhoades M."/>
            <person name="Jorgensen R."/>
            <person name="Joshi C."/>
            <person name="Kangasjarvi J."/>
            <person name="Karlsson J."/>
            <person name="Kelleher C."/>
            <person name="Kirkpatrick R."/>
            <person name="Kirst M."/>
            <person name="Kohler A."/>
            <person name="Kalluri U."/>
            <person name="Larimer F."/>
            <person name="Leebens-Mack J."/>
            <person name="Leple J.C."/>
            <person name="Locascio P."/>
            <person name="Lou Y."/>
            <person name="Lucas S."/>
            <person name="Martin F."/>
            <person name="Montanini B."/>
            <person name="Napoli C."/>
            <person name="Nelson D.R."/>
            <person name="Nelson C."/>
            <person name="Nieminen K."/>
            <person name="Nilsson O."/>
            <person name="Pereda V."/>
            <person name="Peter G."/>
            <person name="Philippe R."/>
            <person name="Pilate G."/>
            <person name="Poliakov A."/>
            <person name="Razumovskaya J."/>
            <person name="Richardson P."/>
            <person name="Rinaldi C."/>
            <person name="Ritland K."/>
            <person name="Rouze P."/>
            <person name="Ryaboy D."/>
            <person name="Schmutz J."/>
            <person name="Schrader J."/>
            <person name="Segerman B."/>
            <person name="Shin H."/>
            <person name="Siddiqui A."/>
            <person name="Sterky F."/>
            <person name="Terry A."/>
            <person name="Tsai C.J."/>
            <person name="Uberbacher E."/>
            <person name="Unneberg P."/>
            <person name="Vahala J."/>
            <person name="Wall K."/>
            <person name="Wessler S."/>
            <person name="Yang G."/>
            <person name="Yin T."/>
            <person name="Douglas C."/>
            <person name="Marra M."/>
            <person name="Sandberg G."/>
            <person name="Van de Peer Y."/>
            <person name="Rokhsar D."/>
        </authorList>
    </citation>
    <scope>NUCLEOTIDE SEQUENCE [LARGE SCALE GENOMIC DNA]</scope>
    <source>
        <strain evidence="2">cv. Nisqually</strain>
    </source>
</reference>
<name>A0ACC0SVV1_POPTR</name>
<proteinExistence type="predicted"/>
<dbReference type="EMBL" id="CM009295">
    <property type="protein sequence ID" value="KAI9393367.1"/>
    <property type="molecule type" value="Genomic_DNA"/>
</dbReference>
<organism evidence="1 2">
    <name type="scientific">Populus trichocarpa</name>
    <name type="common">Western balsam poplar</name>
    <name type="synonym">Populus balsamifera subsp. trichocarpa</name>
    <dbReference type="NCBI Taxonomy" id="3694"/>
    <lineage>
        <taxon>Eukaryota</taxon>
        <taxon>Viridiplantae</taxon>
        <taxon>Streptophyta</taxon>
        <taxon>Embryophyta</taxon>
        <taxon>Tracheophyta</taxon>
        <taxon>Spermatophyta</taxon>
        <taxon>Magnoliopsida</taxon>
        <taxon>eudicotyledons</taxon>
        <taxon>Gunneridae</taxon>
        <taxon>Pentapetalae</taxon>
        <taxon>rosids</taxon>
        <taxon>fabids</taxon>
        <taxon>Malpighiales</taxon>
        <taxon>Salicaceae</taxon>
        <taxon>Saliceae</taxon>
        <taxon>Populus</taxon>
    </lineage>
</organism>
<keyword evidence="2" id="KW-1185">Reference proteome</keyword>
<protein>
    <submittedName>
        <fullName evidence="1">Uncharacterized protein</fullName>
    </submittedName>
</protein>
<evidence type="ECO:0000313" key="1">
    <source>
        <dbReference type="EMBL" id="KAI9393367.1"/>
    </source>
</evidence>
<gene>
    <name evidence="1" type="ORF">POPTR_006G225133v4</name>
</gene>
<dbReference type="Proteomes" id="UP000006729">
    <property type="component" value="Chromosome 6"/>
</dbReference>
<comment type="caution">
    <text evidence="1">The sequence shown here is derived from an EMBL/GenBank/DDBJ whole genome shotgun (WGS) entry which is preliminary data.</text>
</comment>